<dbReference type="AlphaFoldDB" id="A0A6N8JQ27"/>
<dbReference type="InterPro" id="IPR001920">
    <property type="entry name" value="Asp/Glu_race"/>
</dbReference>
<protein>
    <submittedName>
        <fullName evidence="1">Hydantoin racemase</fullName>
    </submittedName>
</protein>
<comment type="caution">
    <text evidence="1">The sequence shown here is derived from an EMBL/GenBank/DDBJ whole genome shotgun (WGS) entry which is preliminary data.</text>
</comment>
<gene>
    <name evidence="1" type="ORF">GKZ27_07245</name>
</gene>
<dbReference type="RefSeq" id="WP_160346313.1">
    <property type="nucleotide sequence ID" value="NZ_WSRR01000016.1"/>
</dbReference>
<dbReference type="InterPro" id="IPR015942">
    <property type="entry name" value="Asp/Glu/hydantoin_racemase"/>
</dbReference>
<keyword evidence="2" id="KW-1185">Reference proteome</keyword>
<evidence type="ECO:0000313" key="2">
    <source>
        <dbReference type="Proteomes" id="UP000463388"/>
    </source>
</evidence>
<dbReference type="EMBL" id="WSRR01000016">
    <property type="protein sequence ID" value="MVX61247.1"/>
    <property type="molecule type" value="Genomic_DNA"/>
</dbReference>
<name>A0A6N8JQ27_9ACTN</name>
<dbReference type="OrthoDB" id="9791723at2"/>
<organism evidence="1 2">
    <name type="scientific">Adlercreutzia mucosicola</name>
    <dbReference type="NCBI Taxonomy" id="580026"/>
    <lineage>
        <taxon>Bacteria</taxon>
        <taxon>Bacillati</taxon>
        <taxon>Actinomycetota</taxon>
        <taxon>Coriobacteriia</taxon>
        <taxon>Eggerthellales</taxon>
        <taxon>Eggerthellaceae</taxon>
        <taxon>Adlercreutzia</taxon>
    </lineage>
</organism>
<sequence>MFNVGLIRVITLDEAQGLNTHGQLIESLYPDIAVESVCIPNQPEGIHSPEQTDEAIPKIVQVARECFANKDMILVSCAEDPGVEEIRAAMPGMPVTGGGECAVAAALRYGERVGVLGIVDYAPKAYRRLLGDRLVGNFRPEGVNCTLDLQTPEGHDSCVRTAQAMAEAGCEVIALGCTGLGTIGIAAELERVTGLPVIDPVVAMGAFVTLEAARQQRLS</sequence>
<dbReference type="Proteomes" id="UP000463388">
    <property type="component" value="Unassembled WGS sequence"/>
</dbReference>
<dbReference type="GO" id="GO:0047661">
    <property type="term" value="F:amino-acid racemase activity"/>
    <property type="evidence" value="ECO:0007669"/>
    <property type="project" value="InterPro"/>
</dbReference>
<proteinExistence type="predicted"/>
<reference evidence="1 2" key="1">
    <citation type="submission" date="2019-12" db="EMBL/GenBank/DDBJ databases">
        <title>Microbes associate with the intestines of laboratory mice.</title>
        <authorList>
            <person name="Navarre W."/>
            <person name="Wong E."/>
        </authorList>
    </citation>
    <scope>NUCLEOTIDE SEQUENCE [LARGE SCALE GENOMIC DNA]</scope>
    <source>
        <strain evidence="1 2">NM66_B29</strain>
    </source>
</reference>
<accession>A0A6N8JQ27</accession>
<dbReference type="Pfam" id="PF01177">
    <property type="entry name" value="Asp_Glu_race"/>
    <property type="match status" value="1"/>
</dbReference>
<evidence type="ECO:0000313" key="1">
    <source>
        <dbReference type="EMBL" id="MVX61247.1"/>
    </source>
</evidence>
<dbReference type="Gene3D" id="3.40.50.1860">
    <property type="match status" value="2"/>
</dbReference>